<protein>
    <submittedName>
        <fullName evidence="1">Uncharacterized protein</fullName>
    </submittedName>
</protein>
<dbReference type="Proteomes" id="UP000053105">
    <property type="component" value="Unassembled WGS sequence"/>
</dbReference>
<proteinExistence type="predicted"/>
<gene>
    <name evidence="1" type="ORF">WN51_02131</name>
</gene>
<organism evidence="1 2">
    <name type="scientific">Melipona quadrifasciata</name>
    <dbReference type="NCBI Taxonomy" id="166423"/>
    <lineage>
        <taxon>Eukaryota</taxon>
        <taxon>Metazoa</taxon>
        <taxon>Ecdysozoa</taxon>
        <taxon>Arthropoda</taxon>
        <taxon>Hexapoda</taxon>
        <taxon>Insecta</taxon>
        <taxon>Pterygota</taxon>
        <taxon>Neoptera</taxon>
        <taxon>Endopterygota</taxon>
        <taxon>Hymenoptera</taxon>
        <taxon>Apocrita</taxon>
        <taxon>Aculeata</taxon>
        <taxon>Apoidea</taxon>
        <taxon>Anthophila</taxon>
        <taxon>Apidae</taxon>
        <taxon>Melipona</taxon>
    </lineage>
</organism>
<keyword evidence="2" id="KW-1185">Reference proteome</keyword>
<name>A0A0M8ZTM6_9HYME</name>
<evidence type="ECO:0000313" key="1">
    <source>
        <dbReference type="EMBL" id="KOX70707.1"/>
    </source>
</evidence>
<dbReference type="AlphaFoldDB" id="A0A0M8ZTM6"/>
<dbReference type="EMBL" id="KQ435851">
    <property type="protein sequence ID" value="KOX70707.1"/>
    <property type="molecule type" value="Genomic_DNA"/>
</dbReference>
<evidence type="ECO:0000313" key="2">
    <source>
        <dbReference type="Proteomes" id="UP000053105"/>
    </source>
</evidence>
<reference evidence="1 2" key="1">
    <citation type="submission" date="2015-07" db="EMBL/GenBank/DDBJ databases">
        <title>The genome of Melipona quadrifasciata.</title>
        <authorList>
            <person name="Pan H."/>
            <person name="Kapheim K."/>
        </authorList>
    </citation>
    <scope>NUCLEOTIDE SEQUENCE [LARGE SCALE GENOMIC DNA]</scope>
    <source>
        <strain evidence="1">0111107301</strain>
        <tissue evidence="1">Whole body</tissue>
    </source>
</reference>
<accession>A0A0M8ZTM6</accession>
<sequence length="269" mass="30627">MLAEEIYFNVQPRDHFSDSECQVISLVLGQQFSTGCIRDILCSKSNADANVKVKVLPSQMNIFPAFFVLSFDKIQEKQNRIAVSEKTSTVPKRQGQSRGSENRISWVISFNHLASLIQRNTFVNCFINCTLGQAAFEQPHIDEKKLFDYSYTSSNIFDKFLETSYNVLSKKPQQIQIILAPENPENHNAYNKFIVMKIKEECFLSSHSLPSCAIKTVTYVEQAGFPTKIYSFHNSEFQSYIPKFGGKIKFTSGSKSSKMKLAGEDCKFR</sequence>